<dbReference type="EC" id="2.5.1.61" evidence="3 7"/>
<gene>
    <name evidence="9" type="primary">hemC</name>
    <name evidence="9" type="ORF">FJY75_10620</name>
</gene>
<proteinExistence type="inferred from homology"/>
<comment type="similarity">
    <text evidence="2">Belongs to the HMBS family.</text>
</comment>
<dbReference type="Pfam" id="PF01379">
    <property type="entry name" value="Porphobil_deam"/>
    <property type="match status" value="1"/>
</dbReference>
<dbReference type="AlphaFoldDB" id="A0A937XA28"/>
<evidence type="ECO:0000313" key="10">
    <source>
        <dbReference type="Proteomes" id="UP000748308"/>
    </source>
</evidence>
<organism evidence="9 10">
    <name type="scientific">Eiseniibacteriota bacterium</name>
    <dbReference type="NCBI Taxonomy" id="2212470"/>
    <lineage>
        <taxon>Bacteria</taxon>
        <taxon>Candidatus Eiseniibacteriota</taxon>
    </lineage>
</organism>
<accession>A0A937XA28</accession>
<dbReference type="PANTHER" id="PTHR11557:SF0">
    <property type="entry name" value="PORPHOBILINOGEN DEAMINASE"/>
    <property type="match status" value="1"/>
</dbReference>
<evidence type="ECO:0000259" key="8">
    <source>
        <dbReference type="Pfam" id="PF01379"/>
    </source>
</evidence>
<dbReference type="InterPro" id="IPR000860">
    <property type="entry name" value="HemC"/>
</dbReference>
<dbReference type="GO" id="GO:0005737">
    <property type="term" value="C:cytoplasm"/>
    <property type="evidence" value="ECO:0007669"/>
    <property type="project" value="UniProtKB-UniRule"/>
</dbReference>
<dbReference type="GO" id="GO:0006783">
    <property type="term" value="P:heme biosynthetic process"/>
    <property type="evidence" value="ECO:0007669"/>
    <property type="project" value="TreeGrafter"/>
</dbReference>
<dbReference type="NCBIfam" id="TIGR00212">
    <property type="entry name" value="hemC"/>
    <property type="match status" value="1"/>
</dbReference>
<evidence type="ECO:0000313" key="9">
    <source>
        <dbReference type="EMBL" id="MBM3318290.1"/>
    </source>
</evidence>
<dbReference type="PRINTS" id="PR00151">
    <property type="entry name" value="PORPHBDMNASE"/>
</dbReference>
<dbReference type="Gene3D" id="3.30.160.40">
    <property type="entry name" value="Porphobilinogen deaminase, C-terminal domain"/>
    <property type="match status" value="1"/>
</dbReference>
<dbReference type="GO" id="GO:0004418">
    <property type="term" value="F:hydroxymethylbilane synthase activity"/>
    <property type="evidence" value="ECO:0007669"/>
    <property type="project" value="UniProtKB-UniRule"/>
</dbReference>
<evidence type="ECO:0000256" key="4">
    <source>
        <dbReference type="ARBA" id="ARBA00022679"/>
    </source>
</evidence>
<sequence length="320" mass="34751">MPDRRLRVGLLDVESSHLHGSWMQERLCARWPSLEVALRSLGARPRRSGGAGRGNGRAPVPIREFYSEPVYQALLKGEVDVGVHRMKDLPMPLPEGTDLVAVTERKTPLDVLVTADGAILDDLPEGARLGVSSVRRQAQLARYRSDLTLEFIVGSLSERIHLVDSGKLDGVVVAAAGIEWRGWQHRVSEVFTAHVCLPAIAQGALGLLCRADDAATAGKLRFLDDALSHAEIDAERAFFGAVGAWEGAPIGGLARVRGDILRIEGCVCALDGRQILRDWAEGFPDDPLRTGERLAKKLLDLGAADLLEQSRRQTGRGEQA</sequence>
<name>A0A937XA28_UNCEI</name>
<evidence type="ECO:0000256" key="7">
    <source>
        <dbReference type="NCBIfam" id="TIGR00212"/>
    </source>
</evidence>
<dbReference type="SUPFAM" id="SSF54782">
    <property type="entry name" value="Porphobilinogen deaminase (hydroxymethylbilane synthase), C-terminal domain"/>
    <property type="match status" value="1"/>
</dbReference>
<comment type="catalytic activity">
    <reaction evidence="6">
        <text>4 porphobilinogen + H2O = hydroxymethylbilane + 4 NH4(+)</text>
        <dbReference type="Rhea" id="RHEA:13185"/>
        <dbReference type="ChEBI" id="CHEBI:15377"/>
        <dbReference type="ChEBI" id="CHEBI:28938"/>
        <dbReference type="ChEBI" id="CHEBI:57845"/>
        <dbReference type="ChEBI" id="CHEBI:58126"/>
        <dbReference type="EC" id="2.5.1.61"/>
    </reaction>
</comment>
<feature type="domain" description="Porphobilinogen deaminase N-terminal" evidence="8">
    <location>
        <begin position="65"/>
        <end position="216"/>
    </location>
</feature>
<protein>
    <recommendedName>
        <fullName evidence="3 7">Hydroxymethylbilane synthase</fullName>
        <ecNumber evidence="3 7">2.5.1.61</ecNumber>
    </recommendedName>
</protein>
<evidence type="ECO:0000256" key="2">
    <source>
        <dbReference type="ARBA" id="ARBA00005638"/>
    </source>
</evidence>
<dbReference type="PANTHER" id="PTHR11557">
    <property type="entry name" value="PORPHOBILINOGEN DEAMINASE"/>
    <property type="match status" value="1"/>
</dbReference>
<dbReference type="SUPFAM" id="SSF53850">
    <property type="entry name" value="Periplasmic binding protein-like II"/>
    <property type="match status" value="1"/>
</dbReference>
<reference evidence="9" key="1">
    <citation type="submission" date="2019-03" db="EMBL/GenBank/DDBJ databases">
        <title>Lake Tanganyika Metagenome-Assembled Genomes (MAGs).</title>
        <authorList>
            <person name="Tran P."/>
        </authorList>
    </citation>
    <scope>NUCLEOTIDE SEQUENCE</scope>
    <source>
        <strain evidence="9">M_DeepCast_400m_m2_100</strain>
    </source>
</reference>
<dbReference type="InterPro" id="IPR022417">
    <property type="entry name" value="Porphobilin_deaminase_N"/>
</dbReference>
<dbReference type="Proteomes" id="UP000748308">
    <property type="component" value="Unassembled WGS sequence"/>
</dbReference>
<keyword evidence="5" id="KW-0627">Porphyrin biosynthesis</keyword>
<dbReference type="EMBL" id="VGIY01000314">
    <property type="protein sequence ID" value="MBM3318290.1"/>
    <property type="molecule type" value="Genomic_DNA"/>
</dbReference>
<keyword evidence="4 9" id="KW-0808">Transferase</keyword>
<dbReference type="InterPro" id="IPR036803">
    <property type="entry name" value="Porphobilinogen_deaminase_C_sf"/>
</dbReference>
<evidence type="ECO:0000256" key="5">
    <source>
        <dbReference type="ARBA" id="ARBA00023244"/>
    </source>
</evidence>
<evidence type="ECO:0000256" key="6">
    <source>
        <dbReference type="ARBA" id="ARBA00048169"/>
    </source>
</evidence>
<evidence type="ECO:0000256" key="3">
    <source>
        <dbReference type="ARBA" id="ARBA00012655"/>
    </source>
</evidence>
<dbReference type="Gene3D" id="3.40.190.10">
    <property type="entry name" value="Periplasmic binding protein-like II"/>
    <property type="match status" value="2"/>
</dbReference>
<comment type="caution">
    <text evidence="9">The sequence shown here is derived from an EMBL/GenBank/DDBJ whole genome shotgun (WGS) entry which is preliminary data.</text>
</comment>
<comment type="function">
    <text evidence="1">Tetrapolymerization of the monopyrrole PBG into the hydroxymethylbilane pre-uroporphyrinogen in several discrete steps.</text>
</comment>
<evidence type="ECO:0000256" key="1">
    <source>
        <dbReference type="ARBA" id="ARBA00002869"/>
    </source>
</evidence>